<organism evidence="2 3">
    <name type="scientific">Dioscorea cayennensis subsp. rotundata</name>
    <name type="common">White Guinea yam</name>
    <name type="synonym">Dioscorea rotundata</name>
    <dbReference type="NCBI Taxonomy" id="55577"/>
    <lineage>
        <taxon>Eukaryota</taxon>
        <taxon>Viridiplantae</taxon>
        <taxon>Streptophyta</taxon>
        <taxon>Embryophyta</taxon>
        <taxon>Tracheophyta</taxon>
        <taxon>Spermatophyta</taxon>
        <taxon>Magnoliopsida</taxon>
        <taxon>Liliopsida</taxon>
        <taxon>Dioscoreales</taxon>
        <taxon>Dioscoreaceae</taxon>
        <taxon>Dioscorea</taxon>
    </lineage>
</organism>
<dbReference type="InterPro" id="IPR029071">
    <property type="entry name" value="Ubiquitin-like_domsf"/>
</dbReference>
<dbReference type="GO" id="GO:0051117">
    <property type="term" value="F:ATPase binding"/>
    <property type="evidence" value="ECO:0007669"/>
    <property type="project" value="InterPro"/>
</dbReference>
<dbReference type="InterPro" id="IPR001012">
    <property type="entry name" value="UBX_dom"/>
</dbReference>
<dbReference type="GO" id="GO:0032984">
    <property type="term" value="P:protein-containing complex disassembly"/>
    <property type="evidence" value="ECO:0007669"/>
    <property type="project" value="InterPro"/>
</dbReference>
<evidence type="ECO:0000313" key="3">
    <source>
        <dbReference type="RefSeq" id="XP_039117534.1"/>
    </source>
</evidence>
<keyword evidence="2" id="KW-1185">Reference proteome</keyword>
<dbReference type="Gene3D" id="3.10.20.90">
    <property type="entry name" value="Phosphatidylinositol 3-kinase Catalytic Subunit, Chain A, domain 1"/>
    <property type="match status" value="1"/>
</dbReference>
<evidence type="ECO:0000313" key="2">
    <source>
        <dbReference type="Proteomes" id="UP001515500"/>
    </source>
</evidence>
<sequence length="233" mass="26115">MELQEAQVKLAAAAEELGREICVFTNPAFFQASNEASASSNADETEDFYEFTPEDYYRIVSDRLGAQSQVLKTRKIREAEAAARRAKITKAVVRVLFPDNYILEAKFHPSEKIQDLVDLLMKVLAQPNLPFYLYTTPPKERIKDLSKDFYSAGFAPGAIVHFSYDLPQDSTVADTGPYLRDSIMSLNGLDIIHDEVQVRPEPDTVPVVISPIALESEPKPAVKKPAKPKWLKL</sequence>
<dbReference type="AlphaFoldDB" id="A0AB40ARW7"/>
<accession>A0AB40ARW7</accession>
<dbReference type="Proteomes" id="UP001515500">
    <property type="component" value="Unplaced"/>
</dbReference>
<name>A0AB40ARW7_DIOCR</name>
<protein>
    <submittedName>
        <fullName evidence="3">Plant UBX domain-containing protein 1 isoform X1</fullName>
    </submittedName>
</protein>
<dbReference type="PANTHER" id="PTHR47557">
    <property type="entry name" value="PLANT UBX DOMAIN-CONTAINING PROTEIN 1"/>
    <property type="match status" value="1"/>
</dbReference>
<dbReference type="CDD" id="cd16118">
    <property type="entry name" value="UBX2_UBXN9"/>
    <property type="match status" value="1"/>
</dbReference>
<reference evidence="3" key="1">
    <citation type="submission" date="2025-08" db="UniProtKB">
        <authorList>
            <consortium name="RefSeq"/>
        </authorList>
    </citation>
    <scope>IDENTIFICATION</scope>
</reference>
<dbReference type="RefSeq" id="XP_039117534.1">
    <property type="nucleotide sequence ID" value="XM_039261600.1"/>
</dbReference>
<dbReference type="SUPFAM" id="SSF54236">
    <property type="entry name" value="Ubiquitin-like"/>
    <property type="match status" value="1"/>
</dbReference>
<gene>
    <name evidence="3" type="primary">LOC120253281</name>
</gene>
<proteinExistence type="predicted"/>
<dbReference type="GeneID" id="120253281"/>
<evidence type="ECO:0000259" key="1">
    <source>
        <dbReference type="PROSITE" id="PS50033"/>
    </source>
</evidence>
<feature type="domain" description="UBX" evidence="1">
    <location>
        <begin position="86"/>
        <end position="162"/>
    </location>
</feature>
<dbReference type="InterPro" id="IPR044232">
    <property type="entry name" value="PUX1"/>
</dbReference>
<dbReference type="PANTHER" id="PTHR47557:SF2">
    <property type="entry name" value="PLANT UBX DOMAIN-CONTAINING PROTEIN 1"/>
    <property type="match status" value="1"/>
</dbReference>
<dbReference type="PROSITE" id="PS50033">
    <property type="entry name" value="UBX"/>
    <property type="match status" value="1"/>
</dbReference>